<dbReference type="GO" id="GO:0005829">
    <property type="term" value="C:cytosol"/>
    <property type="evidence" value="ECO:0007669"/>
    <property type="project" value="TreeGrafter"/>
</dbReference>
<gene>
    <name evidence="1" type="ORF">Agub_g8212</name>
    <name evidence="2" type="ORF">Agub_g8220</name>
</gene>
<dbReference type="InterPro" id="IPR041164">
    <property type="entry name" value="LDcluster4"/>
</dbReference>
<evidence type="ECO:0000313" key="2">
    <source>
        <dbReference type="EMBL" id="GFR46616.1"/>
    </source>
</evidence>
<dbReference type="PANTHER" id="PTHR43393:SF3">
    <property type="entry name" value="LYSINE DECARBOXYLASE-LIKE PROTEIN"/>
    <property type="match status" value="1"/>
</dbReference>
<name>A0AAD3DRC6_9CHLO</name>
<evidence type="ECO:0000313" key="1">
    <source>
        <dbReference type="EMBL" id="GFR46608.1"/>
    </source>
</evidence>
<dbReference type="PANTHER" id="PTHR43393">
    <property type="entry name" value="CYTOKININ RIBOSIDE 5'-MONOPHOSPHATE PHOSPHORIBOHYDROLASE"/>
    <property type="match status" value="1"/>
</dbReference>
<reference evidence="2" key="1">
    <citation type="submission" date="2020-08" db="EMBL/GenBank/DDBJ databases">
        <authorList>
            <person name="Yamashita S."/>
            <person name="Nozaki H."/>
        </authorList>
    </citation>
    <scope>NUCLEOTIDE SEQUENCE</scope>
    <source>
        <strain evidence="2">NIES-4017</strain>
    </source>
</reference>
<dbReference type="SUPFAM" id="SSF102405">
    <property type="entry name" value="MCP/YpsA-like"/>
    <property type="match status" value="1"/>
</dbReference>
<dbReference type="AlphaFoldDB" id="A0AAD3DRC6"/>
<proteinExistence type="predicted"/>
<evidence type="ECO:0000313" key="3">
    <source>
        <dbReference type="Proteomes" id="UP001054857"/>
    </source>
</evidence>
<dbReference type="InterPro" id="IPR052341">
    <property type="entry name" value="LOG_family_nucleotidases"/>
</dbReference>
<evidence type="ECO:0008006" key="4">
    <source>
        <dbReference type="Google" id="ProtNLM"/>
    </source>
</evidence>
<reference evidence="2 3" key="2">
    <citation type="journal article" date="2021" name="Sci. Rep.">
        <title>Genome sequencing of the multicellular alga Astrephomene provides insights into convergent evolution of germ-soma differentiation.</title>
        <authorList>
            <person name="Yamashita S."/>
            <person name="Yamamoto K."/>
            <person name="Matsuzaki R."/>
            <person name="Suzuki S."/>
            <person name="Yamaguchi H."/>
            <person name="Hirooka S."/>
            <person name="Minakuchi Y."/>
            <person name="Miyagishima S."/>
            <person name="Kawachi M."/>
            <person name="Toyoda A."/>
            <person name="Nozaki H."/>
        </authorList>
    </citation>
    <scope>NUCLEOTIDE SEQUENCE [LARGE SCALE GENOMIC DNA]</scope>
    <source>
        <strain evidence="2 3">NIES-4017</strain>
    </source>
</reference>
<dbReference type="Proteomes" id="UP001054857">
    <property type="component" value="Unassembled WGS sequence"/>
</dbReference>
<keyword evidence="3" id="KW-1185">Reference proteome</keyword>
<dbReference type="Pfam" id="PF18306">
    <property type="entry name" value="LDcluster4"/>
    <property type="match status" value="1"/>
</dbReference>
<dbReference type="Gene3D" id="3.40.50.450">
    <property type="match status" value="1"/>
</dbReference>
<sequence length="184" mass="18399">MAARKPIIGVMGPGRTEVHTEPVDKHVELALELGKQIAAHGWLLLTGGRNIGVMDAACRGAKSAGGTTIGILPGPDAMDISDAVDIPILTGLGSARDNINALSASVLVAVGMGPGTAAEVALALKARKPVVLLATNPEAEKFFSGLAPGLLHVAGDVEGAVTHVKGLLAAQQGGAAGGAEQQQQ</sequence>
<comment type="caution">
    <text evidence="2">The sequence shown here is derived from an EMBL/GenBank/DDBJ whole genome shotgun (WGS) entry which is preliminary data.</text>
</comment>
<dbReference type="EMBL" id="BMAR01000015">
    <property type="protein sequence ID" value="GFR46608.1"/>
    <property type="molecule type" value="Genomic_DNA"/>
</dbReference>
<dbReference type="EMBL" id="BMAR01000015">
    <property type="protein sequence ID" value="GFR46616.1"/>
    <property type="molecule type" value="Genomic_DNA"/>
</dbReference>
<organism evidence="2 3">
    <name type="scientific">Astrephomene gubernaculifera</name>
    <dbReference type="NCBI Taxonomy" id="47775"/>
    <lineage>
        <taxon>Eukaryota</taxon>
        <taxon>Viridiplantae</taxon>
        <taxon>Chlorophyta</taxon>
        <taxon>core chlorophytes</taxon>
        <taxon>Chlorophyceae</taxon>
        <taxon>CS clade</taxon>
        <taxon>Chlamydomonadales</taxon>
        <taxon>Astrephomenaceae</taxon>
        <taxon>Astrephomene</taxon>
    </lineage>
</organism>
<accession>A0AAD3DRC6</accession>
<protein>
    <recommendedName>
        <fullName evidence="4">Cytochrome</fullName>
    </recommendedName>
</protein>